<keyword evidence="1" id="KW-0375">Hydrogen ion transport</keyword>
<dbReference type="Proteomes" id="UP000723714">
    <property type="component" value="Unassembled WGS sequence"/>
</dbReference>
<dbReference type="PANTHER" id="PTHR11693">
    <property type="entry name" value="ATP SYNTHASE GAMMA CHAIN"/>
    <property type="match status" value="1"/>
</dbReference>
<comment type="subunit">
    <text evidence="1">F-type ATPases have 2 components, CF(1) - the catalytic core - and CF(0) - the membrane proton channel. CF(1) has five subunits: alpha(3), beta(3), gamma(1), delta(1), epsilon(1). CF(0) has three main subunits: a, b and c.</text>
</comment>
<dbReference type="HAMAP" id="MF_00815">
    <property type="entry name" value="ATP_synth_gamma_bact"/>
    <property type="match status" value="1"/>
</dbReference>
<dbReference type="Pfam" id="PF00231">
    <property type="entry name" value="ATP-synt"/>
    <property type="match status" value="1"/>
</dbReference>
<dbReference type="EMBL" id="JABACJ020000006">
    <property type="protein sequence ID" value="MBU3875889.1"/>
    <property type="molecule type" value="Genomic_DNA"/>
</dbReference>
<dbReference type="NCBIfam" id="TIGR01146">
    <property type="entry name" value="ATPsyn_F1gamma"/>
    <property type="match status" value="1"/>
</dbReference>
<dbReference type="InterPro" id="IPR000131">
    <property type="entry name" value="ATP_synth_F1_gsu"/>
</dbReference>
<evidence type="ECO:0000256" key="1">
    <source>
        <dbReference type="HAMAP-Rule" id="MF_00815"/>
    </source>
</evidence>
<keyword evidence="1" id="KW-1003">Cell membrane</keyword>
<keyword evidence="1" id="KW-0472">Membrane</keyword>
<keyword evidence="1" id="KW-0066">ATP synthesis</keyword>
<name>A0ABS6D2S8_9FIRM</name>
<comment type="subcellular location">
    <subcellularLocation>
        <location evidence="1">Cell membrane</location>
        <topology evidence="1">Peripheral membrane protein</topology>
    </subcellularLocation>
</comment>
<proteinExistence type="inferred from homology"/>
<evidence type="ECO:0000313" key="2">
    <source>
        <dbReference type="EMBL" id="MBU3875889.1"/>
    </source>
</evidence>
<comment type="similarity">
    <text evidence="1">Belongs to the ATPase gamma chain family.</text>
</comment>
<gene>
    <name evidence="1 2" type="primary">atpG</name>
    <name evidence="2" type="ORF">HGO97_008690</name>
</gene>
<sequence>MANIREIQTRINSVKDTMKITNAMYMISSSKMKQAKKKLVDTEPYFYGLQGEISRILRHVPDIEHPYFDLREKIPASERKIGSIVITADKGLAGAYNHNIIKLEEELLNGPGKHKLFVVGELGRHYFSKHDVEIDTNFQYTVQKPTMHRARNISNRILELFGEGELDEVYMIYTRMENSVQSEAEKVKLLPLERASFNQMIMPLNMHREEIELYPSAKDVMDSIVPSYVTGMIYGCLVEAYASEHNARMMAMKSATDSAESIIKELSTLYNRARQAAITQEITEVCSGANAQKRK</sequence>
<dbReference type="InterPro" id="IPR023632">
    <property type="entry name" value="ATP_synth_F1_gsu_CS"/>
</dbReference>
<accession>A0ABS6D2S8</accession>
<dbReference type="CDD" id="cd12151">
    <property type="entry name" value="F1-ATPase_gamma"/>
    <property type="match status" value="1"/>
</dbReference>
<comment type="function">
    <text evidence="1">Produces ATP from ADP in the presence of a proton gradient across the membrane. The gamma chain is believed to be important in regulating ATPase activity and the flow of protons through the CF(0) complex.</text>
</comment>
<keyword evidence="1" id="KW-0139">CF(1)</keyword>
<keyword evidence="3" id="KW-1185">Reference proteome</keyword>
<reference evidence="2 3" key="1">
    <citation type="submission" date="2021-06" db="EMBL/GenBank/DDBJ databases">
        <title>Faecalicatena sp. nov. isolated from porcine feces.</title>
        <authorList>
            <person name="Oh B.S."/>
            <person name="Lee J.H."/>
        </authorList>
    </citation>
    <scope>NUCLEOTIDE SEQUENCE [LARGE SCALE GENOMIC DNA]</scope>
    <source>
        <strain evidence="2 3">AGMB00832</strain>
    </source>
</reference>
<comment type="caution">
    <text evidence="2">The sequence shown here is derived from an EMBL/GenBank/DDBJ whole genome shotgun (WGS) entry which is preliminary data.</text>
</comment>
<dbReference type="RefSeq" id="WP_216240912.1">
    <property type="nucleotide sequence ID" value="NZ_JABACJ020000006.1"/>
</dbReference>
<protein>
    <recommendedName>
        <fullName evidence="1">ATP synthase gamma chain</fullName>
    </recommendedName>
    <alternativeName>
        <fullName evidence="1">ATP synthase F1 sector gamma subunit</fullName>
    </alternativeName>
    <alternativeName>
        <fullName evidence="1">F-ATPase gamma subunit</fullName>
    </alternativeName>
</protein>
<evidence type="ECO:0000313" key="3">
    <source>
        <dbReference type="Proteomes" id="UP000723714"/>
    </source>
</evidence>
<keyword evidence="1" id="KW-0406">Ion transport</keyword>
<dbReference type="PANTHER" id="PTHR11693:SF22">
    <property type="entry name" value="ATP SYNTHASE SUBUNIT GAMMA, MITOCHONDRIAL"/>
    <property type="match status" value="1"/>
</dbReference>
<dbReference type="PROSITE" id="PS00153">
    <property type="entry name" value="ATPASE_GAMMA"/>
    <property type="match status" value="1"/>
</dbReference>
<keyword evidence="1" id="KW-0813">Transport</keyword>
<organism evidence="2 3">
    <name type="scientific">Faecalicatena faecalis</name>
    <dbReference type="NCBI Taxonomy" id="2726362"/>
    <lineage>
        <taxon>Bacteria</taxon>
        <taxon>Bacillati</taxon>
        <taxon>Bacillota</taxon>
        <taxon>Clostridia</taxon>
        <taxon>Lachnospirales</taxon>
        <taxon>Lachnospiraceae</taxon>
        <taxon>Faecalicatena</taxon>
    </lineage>
</organism>